<feature type="region of interest" description="Disordered" evidence="7">
    <location>
        <begin position="1"/>
        <end position="81"/>
    </location>
</feature>
<evidence type="ECO:0000313" key="8">
    <source>
        <dbReference type="EMBL" id="KAG0564510.1"/>
    </source>
</evidence>
<keyword evidence="5" id="KW-0206">Cytoskeleton</keyword>
<dbReference type="AlphaFoldDB" id="A0A8T0GZL8"/>
<dbReference type="GO" id="GO:0007010">
    <property type="term" value="P:cytoskeleton organization"/>
    <property type="evidence" value="ECO:0007669"/>
    <property type="project" value="InterPro"/>
</dbReference>
<dbReference type="PANTHER" id="PTHR31246:SF32">
    <property type="entry name" value="MICROTUBULE-ASSOCIATED PROTEIN 70-1"/>
    <property type="match status" value="1"/>
</dbReference>
<feature type="compositionally biased region" description="Pro residues" evidence="7">
    <location>
        <begin position="522"/>
        <end position="535"/>
    </location>
</feature>
<dbReference type="PANTHER" id="PTHR31246">
    <property type="entry name" value="MICROTUBULE-ASSOCIATED PROTEIN 70-2"/>
    <property type="match status" value="1"/>
</dbReference>
<dbReference type="GO" id="GO:0005856">
    <property type="term" value="C:cytoskeleton"/>
    <property type="evidence" value="ECO:0007669"/>
    <property type="project" value="UniProtKB-SubCell"/>
</dbReference>
<dbReference type="Pfam" id="PF07058">
    <property type="entry name" value="MAP70"/>
    <property type="match status" value="1"/>
</dbReference>
<feature type="coiled-coil region" evidence="6">
    <location>
        <begin position="194"/>
        <end position="388"/>
    </location>
</feature>
<comment type="caution">
    <text evidence="8">The sequence shown here is derived from an EMBL/GenBank/DDBJ whole genome shotgun (WGS) entry which is preliminary data.</text>
</comment>
<feature type="coiled-coil region" evidence="6">
    <location>
        <begin position="91"/>
        <end position="146"/>
    </location>
</feature>
<evidence type="ECO:0000256" key="1">
    <source>
        <dbReference type="ARBA" id="ARBA00004245"/>
    </source>
</evidence>
<feature type="compositionally biased region" description="Polar residues" evidence="7">
    <location>
        <begin position="556"/>
        <end position="568"/>
    </location>
</feature>
<reference evidence="8" key="1">
    <citation type="submission" date="2020-06" db="EMBL/GenBank/DDBJ databases">
        <title>WGS assembly of Ceratodon purpureus strain R40.</title>
        <authorList>
            <person name="Carey S.B."/>
            <person name="Jenkins J."/>
            <person name="Shu S."/>
            <person name="Lovell J.T."/>
            <person name="Sreedasyam A."/>
            <person name="Maumus F."/>
            <person name="Tiley G.P."/>
            <person name="Fernandez-Pozo N."/>
            <person name="Barry K."/>
            <person name="Chen C."/>
            <person name="Wang M."/>
            <person name="Lipzen A."/>
            <person name="Daum C."/>
            <person name="Saski C.A."/>
            <person name="Payton A.C."/>
            <person name="Mcbreen J.C."/>
            <person name="Conrad R.E."/>
            <person name="Kollar L.M."/>
            <person name="Olsson S."/>
            <person name="Huttunen S."/>
            <person name="Landis J.B."/>
            <person name="Wickett N.J."/>
            <person name="Johnson M.G."/>
            <person name="Rensing S.A."/>
            <person name="Grimwood J."/>
            <person name="Schmutz J."/>
            <person name="Mcdaniel S.F."/>
        </authorList>
    </citation>
    <scope>NUCLEOTIDE SEQUENCE</scope>
    <source>
        <strain evidence="8">R40</strain>
    </source>
</reference>
<evidence type="ECO:0000256" key="3">
    <source>
        <dbReference type="ARBA" id="ARBA00022490"/>
    </source>
</evidence>
<comment type="similarity">
    <text evidence="2">Belongs to the MAP70 family.</text>
</comment>
<feature type="compositionally biased region" description="Basic and acidic residues" evidence="7">
    <location>
        <begin position="641"/>
        <end position="650"/>
    </location>
</feature>
<dbReference type="EMBL" id="CM026429">
    <property type="protein sequence ID" value="KAG0564510.1"/>
    <property type="molecule type" value="Genomic_DNA"/>
</dbReference>
<feature type="region of interest" description="Disordered" evidence="7">
    <location>
        <begin position="409"/>
        <end position="568"/>
    </location>
</feature>
<evidence type="ECO:0000256" key="4">
    <source>
        <dbReference type="ARBA" id="ARBA00023054"/>
    </source>
</evidence>
<feature type="region of interest" description="Disordered" evidence="7">
    <location>
        <begin position="641"/>
        <end position="683"/>
    </location>
</feature>
<evidence type="ECO:0000256" key="2">
    <source>
        <dbReference type="ARBA" id="ARBA00008825"/>
    </source>
</evidence>
<gene>
    <name evidence="8" type="ORF">KC19_8G116200</name>
</gene>
<feature type="compositionally biased region" description="Polar residues" evidence="7">
    <location>
        <begin position="661"/>
        <end position="683"/>
    </location>
</feature>
<keyword evidence="4 6" id="KW-0175">Coiled coil</keyword>
<name>A0A8T0GZL8_CERPU</name>
<evidence type="ECO:0000256" key="5">
    <source>
        <dbReference type="ARBA" id="ARBA00023212"/>
    </source>
</evidence>
<keyword evidence="9" id="KW-1185">Reference proteome</keyword>
<comment type="subcellular location">
    <subcellularLocation>
        <location evidence="1">Cytoplasm</location>
        <location evidence="1">Cytoskeleton</location>
    </subcellularLocation>
</comment>
<dbReference type="Proteomes" id="UP000822688">
    <property type="component" value="Chromosome 8"/>
</dbReference>
<dbReference type="InterPro" id="IPR009768">
    <property type="entry name" value="MAP70"/>
</dbReference>
<sequence length="683" mass="75566">MTSRIPRKLVGRAMADSMSSSVDDDDNSLDGRSSNAHGDRRQSLDYANVYHSPTVPKSEDKPRRRSAARPGYATGDLMNHFNGSDPVRLELTRLENEVRDKNRGLAEAQAEIKSLRLSDRLKQKAVDELSEELEKVDEKLKSTLVLLDNKNLEVKKINDDKKAAVAAQNAAEATVRRVQAAQKDNDLPSLEVILAPLEAELKVARHEISKLQDTNRALDRLTKSKEAALLDAERTIKAAEAKAAMVDDLQNRNQELLKQIEICQEENKILDKMHRSKVNEVEKLSATIRDLEEAVLAGGAAVNAARDFQRQVHELMEGKRTLERELARAKISANRVASVVANDWKDENEKVMPVKQWLEERRFLQGEMQQLREKLVSAEKTAKTEAQLKEKVQLRLKVLEEGLKAGNGTLRRPTVEAKRSSSVTSNGNARKPSGTEEGAKVLANGSRTRRSAVSQLRAMTGPIVKNGRLTSKSFDGGRSDGRSFDPGPLPVMKPFTNGFEEVRTGRKSVSPAVSASIKPVNSEPPSPKPASPEPGSPEREEATAAAKQRVEAGSVAESTGSAEDTCSETVNDTVSGVLYDMLQKEVISLRKASQEKDQSLKDKDNAIEMLSRKVDTLSKAMEVEAKKMRREVTVMEKEVAAMRVDKDQERRTRRLSLSKEPVNSSQRLSLSGRTPNGSLRQTP</sequence>
<proteinExistence type="inferred from homology"/>
<feature type="compositionally biased region" description="Basic residues" evidence="7">
    <location>
        <begin position="1"/>
        <end position="10"/>
    </location>
</feature>
<evidence type="ECO:0000256" key="6">
    <source>
        <dbReference type="SAM" id="Coils"/>
    </source>
</evidence>
<dbReference type="GO" id="GO:0008017">
    <property type="term" value="F:microtubule binding"/>
    <property type="evidence" value="ECO:0007669"/>
    <property type="project" value="InterPro"/>
</dbReference>
<keyword evidence="3" id="KW-0963">Cytoplasm</keyword>
<evidence type="ECO:0000313" key="9">
    <source>
        <dbReference type="Proteomes" id="UP000822688"/>
    </source>
</evidence>
<protein>
    <submittedName>
        <fullName evidence="8">Uncharacterized protein</fullName>
    </submittedName>
</protein>
<organism evidence="8 9">
    <name type="scientific">Ceratodon purpureus</name>
    <name type="common">Fire moss</name>
    <name type="synonym">Dicranum purpureum</name>
    <dbReference type="NCBI Taxonomy" id="3225"/>
    <lineage>
        <taxon>Eukaryota</taxon>
        <taxon>Viridiplantae</taxon>
        <taxon>Streptophyta</taxon>
        <taxon>Embryophyta</taxon>
        <taxon>Bryophyta</taxon>
        <taxon>Bryophytina</taxon>
        <taxon>Bryopsida</taxon>
        <taxon>Dicranidae</taxon>
        <taxon>Pseudoditrichales</taxon>
        <taxon>Ditrichaceae</taxon>
        <taxon>Ceratodon</taxon>
    </lineage>
</organism>
<accession>A0A8T0GZL8</accession>
<evidence type="ECO:0000256" key="7">
    <source>
        <dbReference type="SAM" id="MobiDB-lite"/>
    </source>
</evidence>